<feature type="region of interest" description="Disordered" evidence="1">
    <location>
        <begin position="290"/>
        <end position="322"/>
    </location>
</feature>
<feature type="compositionally biased region" description="Basic and acidic residues" evidence="1">
    <location>
        <begin position="211"/>
        <end position="228"/>
    </location>
</feature>
<feature type="compositionally biased region" description="Basic and acidic residues" evidence="1">
    <location>
        <begin position="409"/>
        <end position="420"/>
    </location>
</feature>
<reference evidence="2 3" key="1">
    <citation type="submission" date="2021-02" db="EMBL/GenBank/DDBJ databases">
        <title>Leishmania (Mundinia) enrietti genome sequencing and assembly.</title>
        <authorList>
            <person name="Almutairi H."/>
            <person name="Gatherer D."/>
        </authorList>
    </citation>
    <scope>NUCLEOTIDE SEQUENCE [LARGE SCALE GENOMIC DNA]</scope>
    <source>
        <strain evidence="2">CUR178</strain>
    </source>
</reference>
<name>A0A836G3R1_LEIEN</name>
<keyword evidence="3" id="KW-1185">Reference proteome</keyword>
<feature type="compositionally biased region" description="Basic and acidic residues" evidence="1">
    <location>
        <begin position="496"/>
        <end position="514"/>
    </location>
</feature>
<gene>
    <name evidence="2" type="ORF">CUR178_01029</name>
</gene>
<proteinExistence type="predicted"/>
<sequence length="673" mass="71856">MRSSATQLPDMSESSTPAASLVGTAVTQARAPAGGDDDEETVLLVPFSLSLAAASATTPVEPRMEGNGARPFAEALVLVNGSASTSCAVDDTTESSVRAGVPFLAEKKGTEVILGDAPQDFLPSPPPSAATCQPRCATQDNVDSSSREDGEGDRKVDGADDAEVARGNAIQDKYNITSEGVERLPKCDLTALADDPKCATGCAERTSVAAAERDDKRRRGGDGVKDGPGKGAAGERKRRAQEKAEAAELQMAFKQSQRALRKQAKLVNMRDVFSRTLSLPSPLQTATDTVESSFSWSTSPADTGINSSGSNGDTSVPAATGVSSPASLRFGSHAISPTSLVSPPNSTAWSPGLVGELTNRFLARVQQQKRQKFEQMVSRELSQSQALSQTRSLTLHPRQLGGAEDDRGDDNVERDPRWRTDSAMASGFAAPVDELVIGEENDEAANWMPADPFSLTSQHARRTTQRESVSGDEVVLLGASSSQEGRFPSFSTTPAENRKAEEEEEAKASQEQKEVVRSLARKHEIWKLKQRQMRAQEQVELDERAKMIQHQKSSETVATATSSPSSSVRVGLARGDAESAPATSSLATTAASAPFFTDFFRPFQAATAGISYRGHSSSDRAPITARSIQSAKLSAEDISMIRRINNFDNTSTQRVVVFGTAASKQEKDERAQR</sequence>
<comment type="caution">
    <text evidence="2">The sequence shown here is derived from an EMBL/GenBank/DDBJ whole genome shotgun (WGS) entry which is preliminary data.</text>
</comment>
<dbReference type="EMBL" id="JAFHKP010000035">
    <property type="protein sequence ID" value="KAG5467386.1"/>
    <property type="molecule type" value="Genomic_DNA"/>
</dbReference>
<feature type="region of interest" description="Disordered" evidence="1">
    <location>
        <begin position="120"/>
        <end position="162"/>
    </location>
</feature>
<organism evidence="2 3">
    <name type="scientific">Leishmania enriettii</name>
    <dbReference type="NCBI Taxonomy" id="5663"/>
    <lineage>
        <taxon>Eukaryota</taxon>
        <taxon>Discoba</taxon>
        <taxon>Euglenozoa</taxon>
        <taxon>Kinetoplastea</taxon>
        <taxon>Metakinetoplastina</taxon>
        <taxon>Trypanosomatida</taxon>
        <taxon>Trypanosomatidae</taxon>
        <taxon>Leishmaniinae</taxon>
        <taxon>Leishmania</taxon>
    </lineage>
</organism>
<feature type="region of interest" description="Disordered" evidence="1">
    <location>
        <begin position="383"/>
        <end position="425"/>
    </location>
</feature>
<evidence type="ECO:0000313" key="3">
    <source>
        <dbReference type="Proteomes" id="UP000674179"/>
    </source>
</evidence>
<feature type="compositionally biased region" description="Polar residues" evidence="1">
    <location>
        <begin position="383"/>
        <end position="393"/>
    </location>
</feature>
<feature type="region of interest" description="Disordered" evidence="1">
    <location>
        <begin position="1"/>
        <end position="38"/>
    </location>
</feature>
<protein>
    <submittedName>
        <fullName evidence="2">Uncharacterized protein</fullName>
    </submittedName>
</protein>
<feature type="region of interest" description="Disordered" evidence="1">
    <location>
        <begin position="549"/>
        <end position="568"/>
    </location>
</feature>
<dbReference type="Proteomes" id="UP000674179">
    <property type="component" value="Chromosome 35"/>
</dbReference>
<dbReference type="AlphaFoldDB" id="A0A836G3R1"/>
<dbReference type="RefSeq" id="XP_067688908.1">
    <property type="nucleotide sequence ID" value="XM_067832805.1"/>
</dbReference>
<feature type="compositionally biased region" description="Basic and acidic residues" evidence="1">
    <location>
        <begin position="145"/>
        <end position="158"/>
    </location>
</feature>
<feature type="compositionally biased region" description="Polar residues" evidence="1">
    <location>
        <begin position="1"/>
        <end position="18"/>
    </location>
</feature>
<feature type="compositionally biased region" description="Polar residues" evidence="1">
    <location>
        <begin position="479"/>
        <end position="495"/>
    </location>
</feature>
<evidence type="ECO:0000313" key="2">
    <source>
        <dbReference type="EMBL" id="KAG5467386.1"/>
    </source>
</evidence>
<feature type="compositionally biased region" description="Low complexity" evidence="1">
    <location>
        <begin position="554"/>
        <end position="568"/>
    </location>
</feature>
<feature type="region of interest" description="Disordered" evidence="1">
    <location>
        <begin position="478"/>
        <end position="514"/>
    </location>
</feature>
<evidence type="ECO:0000256" key="1">
    <source>
        <dbReference type="SAM" id="MobiDB-lite"/>
    </source>
</evidence>
<dbReference type="OrthoDB" id="266402at2759"/>
<accession>A0A836G3R1</accession>
<dbReference type="KEGG" id="lenr:94168315"/>
<feature type="region of interest" description="Disordered" evidence="1">
    <location>
        <begin position="204"/>
        <end position="245"/>
    </location>
</feature>
<dbReference type="GeneID" id="94168315"/>
<feature type="compositionally biased region" description="Polar residues" evidence="1">
    <location>
        <begin position="290"/>
        <end position="314"/>
    </location>
</feature>